<gene>
    <name evidence="2" type="ORF">SAMN05216586_10853</name>
</gene>
<comment type="caution">
    <text evidence="2">The sequence shown here is derived from an EMBL/GenBank/DDBJ whole genome shotgun (WGS) entry which is preliminary data.</text>
</comment>
<evidence type="ECO:0000256" key="1">
    <source>
        <dbReference type="SAM" id="SignalP"/>
    </source>
</evidence>
<keyword evidence="1" id="KW-0732">Signal</keyword>
<evidence type="ECO:0008006" key="4">
    <source>
        <dbReference type="Google" id="ProtNLM"/>
    </source>
</evidence>
<protein>
    <recommendedName>
        <fullName evidence="4">ABC transporter substrate-binding protein</fullName>
    </recommendedName>
</protein>
<evidence type="ECO:0000313" key="3">
    <source>
        <dbReference type="Proteomes" id="UP000243518"/>
    </source>
</evidence>
<reference evidence="2 3" key="1">
    <citation type="submission" date="2016-10" db="EMBL/GenBank/DDBJ databases">
        <authorList>
            <person name="Varghese N."/>
            <person name="Submissions S."/>
        </authorList>
    </citation>
    <scope>NUCLEOTIDE SEQUENCE [LARGE SCALE GENOMIC DNA]</scope>
    <source>
        <strain evidence="2 3">CECT 8317</strain>
    </source>
</reference>
<feature type="signal peptide" evidence="1">
    <location>
        <begin position="1"/>
        <end position="28"/>
    </location>
</feature>
<dbReference type="EMBL" id="FNVE01000008">
    <property type="protein sequence ID" value="SEG50027.1"/>
    <property type="molecule type" value="Genomic_DNA"/>
</dbReference>
<sequence>MSFTKSLPFPLIRGAAALGMAVTLAGCAATQGTSGFDASGQARLQGEITSSSPVNFSDGSHHQVFALKLKQGDLVRVQQSGALDGAVLTLVDERNQLVNGPNQGALHLTPEADGTYRLGVSGSSPSTFGPFQLSLEKVTPRNSGALELDQSVFGLLTRNGNANTYTLNVAEAGLYEILMTSDELDTVLKLNGGAVSAEDDDSGGGTNSRITVQLEPGTYQVTATALDDPAEGAYDLNVTSRPLPEGVELVNGGPIELGASITGLADSSPKVYSLTITERALLRVVMSSPVVDSYLSLQGPGVDVTDDDGAGNNLDAGITTLVSPGTYRLSASTADGSAGLFTLTTATQPVSGSGSTLRPGEAVSGSLAGASAEKTLVISEAGAYKVELYAGDFDAMLKLSGNGVELEDDDGAGGTNSRISSYLEAGRYTLTASSYDNNGRGSFVISAEREQ</sequence>
<accession>A0AAQ1G970</accession>
<proteinExistence type="predicted"/>
<dbReference type="PROSITE" id="PS51257">
    <property type="entry name" value="PROKAR_LIPOPROTEIN"/>
    <property type="match status" value="1"/>
</dbReference>
<feature type="chain" id="PRO_5043034269" description="ABC transporter substrate-binding protein" evidence="1">
    <location>
        <begin position="29"/>
        <end position="451"/>
    </location>
</feature>
<dbReference type="RefSeq" id="WP_088276216.1">
    <property type="nucleotide sequence ID" value="NZ_FNVE01000008.1"/>
</dbReference>
<organism evidence="2 3">
    <name type="scientific">Halopseudomonas aestusnigri</name>
    <dbReference type="NCBI Taxonomy" id="857252"/>
    <lineage>
        <taxon>Bacteria</taxon>
        <taxon>Pseudomonadati</taxon>
        <taxon>Pseudomonadota</taxon>
        <taxon>Gammaproteobacteria</taxon>
        <taxon>Pseudomonadales</taxon>
        <taxon>Pseudomonadaceae</taxon>
        <taxon>Halopseudomonas</taxon>
    </lineage>
</organism>
<keyword evidence="3" id="KW-1185">Reference proteome</keyword>
<dbReference type="AlphaFoldDB" id="A0AAQ1G970"/>
<dbReference type="Gene3D" id="2.60.120.380">
    <property type="match status" value="1"/>
</dbReference>
<evidence type="ECO:0000313" key="2">
    <source>
        <dbReference type="EMBL" id="SEG50027.1"/>
    </source>
</evidence>
<name>A0AAQ1G970_9GAMM</name>
<dbReference type="Proteomes" id="UP000243518">
    <property type="component" value="Unassembled WGS sequence"/>
</dbReference>